<proteinExistence type="predicted"/>
<feature type="region of interest" description="Disordered" evidence="1">
    <location>
        <begin position="1"/>
        <end position="48"/>
    </location>
</feature>
<comment type="caution">
    <text evidence="2">The sequence shown here is derived from an EMBL/GenBank/DDBJ whole genome shotgun (WGS) entry which is preliminary data.</text>
</comment>
<dbReference type="Proteomes" id="UP000823775">
    <property type="component" value="Unassembled WGS sequence"/>
</dbReference>
<evidence type="ECO:0000313" key="2">
    <source>
        <dbReference type="EMBL" id="MCD7456646.1"/>
    </source>
</evidence>
<accession>A0ABS8SCP3</accession>
<reference evidence="2 3" key="1">
    <citation type="journal article" date="2021" name="BMC Genomics">
        <title>Datura genome reveals duplications of psychoactive alkaloid biosynthetic genes and high mutation rate following tissue culture.</title>
        <authorList>
            <person name="Rajewski A."/>
            <person name="Carter-House D."/>
            <person name="Stajich J."/>
            <person name="Litt A."/>
        </authorList>
    </citation>
    <scope>NUCLEOTIDE SEQUENCE [LARGE SCALE GENOMIC DNA]</scope>
    <source>
        <strain evidence="2">AR-01</strain>
    </source>
</reference>
<keyword evidence="3" id="KW-1185">Reference proteome</keyword>
<feature type="compositionally biased region" description="Low complexity" evidence="1">
    <location>
        <begin position="24"/>
        <end position="38"/>
    </location>
</feature>
<dbReference type="EMBL" id="JACEIK010000413">
    <property type="protein sequence ID" value="MCD7456646.1"/>
    <property type="molecule type" value="Genomic_DNA"/>
</dbReference>
<gene>
    <name evidence="2" type="ORF">HAX54_032554</name>
</gene>
<name>A0ABS8SCP3_DATST</name>
<evidence type="ECO:0000313" key="3">
    <source>
        <dbReference type="Proteomes" id="UP000823775"/>
    </source>
</evidence>
<sequence length="240" mass="26369">MPKVKRFQNSLKSAHGSHDAHGRSSSSATPTPSSSLASEVPQQEQAPTQTLNPCLIFARPAGRESTQYWKVEAIDSNKTVKHINIKASEVNNLPIEERIIVDFDNYGATYGEAQGLLAVYCGLLAIGGNLFPINFDRWSGPSSLPKKYMEDCFETLLKEQIQLSQGSINESEISADDIIGKLLDAEHSGRVRCMGMRASPSNTFKNIKQRLNDLNSSSSSFDVSSATSTYLHQKVTRLES</sequence>
<organism evidence="2 3">
    <name type="scientific">Datura stramonium</name>
    <name type="common">Jimsonweed</name>
    <name type="synonym">Common thornapple</name>
    <dbReference type="NCBI Taxonomy" id="4076"/>
    <lineage>
        <taxon>Eukaryota</taxon>
        <taxon>Viridiplantae</taxon>
        <taxon>Streptophyta</taxon>
        <taxon>Embryophyta</taxon>
        <taxon>Tracheophyta</taxon>
        <taxon>Spermatophyta</taxon>
        <taxon>Magnoliopsida</taxon>
        <taxon>eudicotyledons</taxon>
        <taxon>Gunneridae</taxon>
        <taxon>Pentapetalae</taxon>
        <taxon>asterids</taxon>
        <taxon>lamiids</taxon>
        <taxon>Solanales</taxon>
        <taxon>Solanaceae</taxon>
        <taxon>Solanoideae</taxon>
        <taxon>Datureae</taxon>
        <taxon>Datura</taxon>
    </lineage>
</organism>
<protein>
    <submittedName>
        <fullName evidence="2">Uncharacterized protein</fullName>
    </submittedName>
</protein>
<evidence type="ECO:0000256" key="1">
    <source>
        <dbReference type="SAM" id="MobiDB-lite"/>
    </source>
</evidence>